<name>A0A812RKG7_9DINO</name>
<accession>A0A812RKG7</accession>
<evidence type="ECO:0000313" key="2">
    <source>
        <dbReference type="Proteomes" id="UP000604046"/>
    </source>
</evidence>
<sequence length="89" mass="10143">MPEWCEAEGNLTADTVNVRDELCRVLRDRGGGSLLRGWRNELDPDFLLSVSYKEVVRVAASFGLQMSEDLSFVDQELLFSWECALLIEM</sequence>
<keyword evidence="2" id="KW-1185">Reference proteome</keyword>
<evidence type="ECO:0000313" key="1">
    <source>
        <dbReference type="EMBL" id="CAE7446441.1"/>
    </source>
</evidence>
<dbReference type="Proteomes" id="UP000604046">
    <property type="component" value="Unassembled WGS sequence"/>
</dbReference>
<organism evidence="1 2">
    <name type="scientific">Symbiodinium natans</name>
    <dbReference type="NCBI Taxonomy" id="878477"/>
    <lineage>
        <taxon>Eukaryota</taxon>
        <taxon>Sar</taxon>
        <taxon>Alveolata</taxon>
        <taxon>Dinophyceae</taxon>
        <taxon>Suessiales</taxon>
        <taxon>Symbiodiniaceae</taxon>
        <taxon>Symbiodinium</taxon>
    </lineage>
</organism>
<dbReference type="EMBL" id="CAJNDS010002355">
    <property type="protein sequence ID" value="CAE7446441.1"/>
    <property type="molecule type" value="Genomic_DNA"/>
</dbReference>
<protein>
    <submittedName>
        <fullName evidence="1">Rab1D protein</fullName>
    </submittedName>
</protein>
<comment type="caution">
    <text evidence="1">The sequence shown here is derived from an EMBL/GenBank/DDBJ whole genome shotgun (WGS) entry which is preliminary data.</text>
</comment>
<reference evidence="1" key="1">
    <citation type="submission" date="2021-02" db="EMBL/GenBank/DDBJ databases">
        <authorList>
            <person name="Dougan E. K."/>
            <person name="Rhodes N."/>
            <person name="Thang M."/>
            <person name="Chan C."/>
        </authorList>
    </citation>
    <scope>NUCLEOTIDE SEQUENCE</scope>
</reference>
<proteinExistence type="predicted"/>
<dbReference type="AlphaFoldDB" id="A0A812RKG7"/>
<gene>
    <name evidence="1" type="primary">rab1D</name>
    <name evidence="1" type="ORF">SNAT2548_LOCUS24329</name>
</gene>